<proteinExistence type="predicted"/>
<accession>A0AAE4YU85</accession>
<dbReference type="EMBL" id="WUFC01000019">
    <property type="protein sequence ID" value="NEI50358.1"/>
    <property type="molecule type" value="Genomic_DNA"/>
</dbReference>
<keyword evidence="2" id="KW-0614">Plasmid</keyword>
<organism evidence="1 4">
    <name type="scientific">Rhizobium ruizarguesonis</name>
    <dbReference type="NCBI Taxonomy" id="2081791"/>
    <lineage>
        <taxon>Bacteria</taxon>
        <taxon>Pseudomonadati</taxon>
        <taxon>Pseudomonadota</taxon>
        <taxon>Alphaproteobacteria</taxon>
        <taxon>Hyphomicrobiales</taxon>
        <taxon>Rhizobiaceae</taxon>
        <taxon>Rhizobium/Agrobacterium group</taxon>
        <taxon>Rhizobium</taxon>
    </lineage>
</organism>
<reference evidence="1 4" key="2">
    <citation type="submission" date="2019-12" db="EMBL/GenBank/DDBJ databases">
        <title>Rhizobium genotypes associated with high levels of biological nitrogen fixation by grain legumes in a temperate-maritime cropping system.</title>
        <authorList>
            <person name="Maluk M."/>
            <person name="Francesc Ferrando Molina F."/>
            <person name="Lopez Del Egido L."/>
            <person name="Lafos M."/>
            <person name="Langarica-Fuentes A."/>
            <person name="Gebre Yohannes G."/>
            <person name="Young M.W."/>
            <person name="Martin P."/>
            <person name="Gantlett R."/>
            <person name="Kenicer G."/>
            <person name="Hawes C."/>
            <person name="Begg G.S."/>
            <person name="Quilliam R.S."/>
            <person name="Squire G.R."/>
            <person name="Poole P.S."/>
            <person name="Young P.W."/>
            <person name="Iannetta P.M."/>
            <person name="James E.K."/>
        </authorList>
    </citation>
    <scope>NUCLEOTIDE SEQUENCE [LARGE SCALE GENOMIC DNA]</scope>
    <source>
        <strain evidence="1 4">JHI985</strain>
    </source>
</reference>
<dbReference type="SUPFAM" id="SSF160088">
    <property type="entry name" value="NRDP1 C-terminal domain-like"/>
    <property type="match status" value="1"/>
</dbReference>
<geneLocation type="plasmid" evidence="2">
    <name>pSM42_Rh02_Rh04</name>
</geneLocation>
<sequence>MFDRIRGTIGSRPDTRSFDERLEDLQRFASGLTSDPNWLKKTELPRDSDFAFIGKFIQVYCSADLNARATINAMRFITKAEVADFAGSLNDTDVILHLNICASEWTGAPHIAEGVRKASSTLEMHRIHRHGLAHWVVRKVPGRDALVILTKNAKEAIRRDNSAQDRDEAKFGIMQLDPLRHELDKLMGHSDYLGRLANYLEANRDLLSSEH</sequence>
<evidence type="ECO:0000313" key="1">
    <source>
        <dbReference type="EMBL" id="NEI50358.1"/>
    </source>
</evidence>
<dbReference type="InterPro" id="IPR037255">
    <property type="entry name" value="NRDP1_C"/>
</dbReference>
<dbReference type="Proteomes" id="UP000291892">
    <property type="component" value="Unassembled WGS sequence"/>
</dbReference>
<dbReference type="Proteomes" id="UP000661163">
    <property type="component" value="Unassembled WGS sequence"/>
</dbReference>
<dbReference type="RefSeq" id="WP_130706926.1">
    <property type="nucleotide sequence ID" value="NZ_JAJAEH010000008.1"/>
</dbReference>
<protein>
    <submittedName>
        <fullName evidence="1">Uncharacterized protein</fullName>
    </submittedName>
</protein>
<comment type="caution">
    <text evidence="1">The sequence shown here is derived from an EMBL/GenBank/DDBJ whole genome shotgun (WGS) entry which is preliminary data.</text>
</comment>
<dbReference type="EMBL" id="SIKX01000003">
    <property type="protein sequence ID" value="TBF05582.1"/>
    <property type="molecule type" value="Genomic_DNA"/>
</dbReference>
<evidence type="ECO:0000313" key="2">
    <source>
        <dbReference type="EMBL" id="TBF05582.1"/>
    </source>
</evidence>
<dbReference type="AlphaFoldDB" id="A0AAE4YU85"/>
<evidence type="ECO:0000313" key="4">
    <source>
        <dbReference type="Proteomes" id="UP000661163"/>
    </source>
</evidence>
<name>A0AAE4YU85_9HYPH</name>
<gene>
    <name evidence="2" type="ORF">ELG94_33535</name>
    <name evidence="1" type="ORF">GR217_21990</name>
</gene>
<evidence type="ECO:0000313" key="3">
    <source>
        <dbReference type="Proteomes" id="UP000291892"/>
    </source>
</evidence>
<reference evidence="2 3" key="1">
    <citation type="submission" date="2019-02" db="EMBL/GenBank/DDBJ databases">
        <title>The genomic architecture of introgression among sibling species of bacteria.</title>
        <authorList>
            <person name="Cavassim M.I.A."/>
            <person name="Moeskjaer S."/>
            <person name="Moslemi C."/>
            <person name="Fields B."/>
            <person name="Bachmann A."/>
            <person name="Vilhjalmsson B."/>
            <person name="Schierup M.H."/>
            <person name="Young J.P.W."/>
            <person name="Andersen S.U."/>
        </authorList>
    </citation>
    <scope>NUCLEOTIDE SEQUENCE [LARGE SCALE GENOMIC DNA]</scope>
    <source>
        <strain evidence="2 3">SM42</strain>
        <plasmid evidence="2">pSM42_Rh02_Rh04</plasmid>
    </source>
</reference>